<sequence length="32" mass="3566">MGVVLGGFKLQFKANLNENTGLSFELAFTKKY</sequence>
<protein>
    <submittedName>
        <fullName evidence="1">Uncharacterized protein</fullName>
    </submittedName>
</protein>
<evidence type="ECO:0000313" key="1">
    <source>
        <dbReference type="EMBL" id="AHH07498.1"/>
    </source>
</evidence>
<name>W5SLD9_9SPIR</name>
<reference evidence="1" key="1">
    <citation type="submission" date="2013-02" db="EMBL/GenBank/DDBJ databases">
        <title>Comparative genomics of Borrelia species.</title>
        <authorList>
            <person name="Schwan T.G."/>
            <person name="Raffel S.J."/>
            <person name="Porcella S.F."/>
        </authorList>
    </citation>
    <scope>NUCLEOTIDE SEQUENCE</scope>
    <source>
        <strain evidence="1">DOU</strain>
        <plasmid evidence="1">unnamed</plasmid>
    </source>
</reference>
<dbReference type="EMBL" id="CP004318">
    <property type="protein sequence ID" value="AHH07498.1"/>
    <property type="molecule type" value="Genomic_DNA"/>
</dbReference>
<accession>W5SLD9</accession>
<dbReference type="HOGENOM" id="CLU_3388346_0_0_12"/>
<gene>
    <name evidence="1" type="ORF">BCD_1432</name>
</gene>
<geneLocation type="plasmid" evidence="1">
    <name>unnamed</name>
</geneLocation>
<proteinExistence type="predicted"/>
<dbReference type="AlphaFoldDB" id="W5SLD9"/>
<organism evidence="1">
    <name type="scientific">Borrelia crocidurae DOU</name>
    <dbReference type="NCBI Taxonomy" id="1293575"/>
    <lineage>
        <taxon>Bacteria</taxon>
        <taxon>Pseudomonadati</taxon>
        <taxon>Spirochaetota</taxon>
        <taxon>Spirochaetia</taxon>
        <taxon>Spirochaetales</taxon>
        <taxon>Borreliaceae</taxon>
        <taxon>Borrelia</taxon>
    </lineage>
</organism>
<keyword evidence="1" id="KW-0614">Plasmid</keyword>